<evidence type="ECO:0000313" key="1">
    <source>
        <dbReference type="EMBL" id="KXG87376.1"/>
    </source>
</evidence>
<name>A0A135P7K6_9HYPH</name>
<accession>A0A135P7K6</accession>
<dbReference type="AlphaFoldDB" id="A0A135P7K6"/>
<evidence type="ECO:0000313" key="2">
    <source>
        <dbReference type="Proteomes" id="UP000070498"/>
    </source>
</evidence>
<comment type="caution">
    <text evidence="1">The sequence shown here is derived from an EMBL/GenBank/DDBJ whole genome shotgun (WGS) entry which is preliminary data.</text>
</comment>
<proteinExistence type="predicted"/>
<gene>
    <name evidence="1" type="ORF">ATO67_19705</name>
</gene>
<dbReference type="Proteomes" id="UP000070498">
    <property type="component" value="Unassembled WGS sequence"/>
</dbReference>
<sequence>MPPLLAVGGGLALAGGGTVAAGGATISAGTAAWLLGGAVVTTGAIVYGDDIVNGVSGAMSNAQSEAQTQDQAVPATRTVTCARCAQNPCAYLACGVPGSTYRGGAHGCMTDTPETLGDGLDSHHMPADSKSPLPRPVGPAIQMDPVDHRLTASYGSRVHGPSYAVQRGFLSRGQTYSAFMADVLDARRVAALQGNPTKYDAAIAQATAYAECLRRNGIMK</sequence>
<protein>
    <submittedName>
        <fullName evidence="1">Uncharacterized protein</fullName>
    </submittedName>
</protein>
<reference evidence="1 2" key="1">
    <citation type="submission" date="2015-11" db="EMBL/GenBank/DDBJ databases">
        <title>Draft genome sequence of Agrobacterium sp. R89-1.</title>
        <authorList>
            <person name="Zahradnik J."/>
            <person name="Kyslikova E."/>
            <person name="Palyzova A."/>
            <person name="Kyslik P."/>
        </authorList>
    </citation>
    <scope>NUCLEOTIDE SEQUENCE [LARGE SCALE GENOMIC DNA]</scope>
    <source>
        <strain evidence="1 2">R89-1</strain>
    </source>
</reference>
<dbReference type="STRING" id="2052828.ATO67_19705"/>
<keyword evidence="2" id="KW-1185">Reference proteome</keyword>
<organism evidence="1 2">
    <name type="scientific">Agrobacterium bohemicum</name>
    <dbReference type="NCBI Taxonomy" id="2052828"/>
    <lineage>
        <taxon>Bacteria</taxon>
        <taxon>Pseudomonadati</taxon>
        <taxon>Pseudomonadota</taxon>
        <taxon>Alphaproteobacteria</taxon>
        <taxon>Hyphomicrobiales</taxon>
        <taxon>Rhizobiaceae</taxon>
        <taxon>Rhizobium/Agrobacterium group</taxon>
        <taxon>Agrobacterium</taxon>
    </lineage>
</organism>
<dbReference type="EMBL" id="LNUW01000006">
    <property type="protein sequence ID" value="KXG87376.1"/>
    <property type="molecule type" value="Genomic_DNA"/>
</dbReference>